<evidence type="ECO:0000256" key="1">
    <source>
        <dbReference type="SAM" id="Phobius"/>
    </source>
</evidence>
<feature type="transmembrane region" description="Helical" evidence="1">
    <location>
        <begin position="60"/>
        <end position="81"/>
    </location>
</feature>
<keyword evidence="1" id="KW-1133">Transmembrane helix</keyword>
<dbReference type="EMBL" id="JACU01000007">
    <property type="protein sequence ID" value="KMS53539.1"/>
    <property type="molecule type" value="Genomic_DNA"/>
</dbReference>
<feature type="transmembrane region" description="Helical" evidence="1">
    <location>
        <begin position="32"/>
        <end position="53"/>
    </location>
</feature>
<keyword evidence="1" id="KW-0472">Membrane</keyword>
<feature type="transmembrane region" description="Helical" evidence="1">
    <location>
        <begin position="101"/>
        <end position="126"/>
    </location>
</feature>
<feature type="transmembrane region" description="Helical" evidence="1">
    <location>
        <begin position="162"/>
        <end position="182"/>
    </location>
</feature>
<name>A0A0J7XPK6_9SPHN</name>
<organism evidence="2 3">
    <name type="scientific">Novosphingobium barchaimii LL02</name>
    <dbReference type="NCBI Taxonomy" id="1114963"/>
    <lineage>
        <taxon>Bacteria</taxon>
        <taxon>Pseudomonadati</taxon>
        <taxon>Pseudomonadota</taxon>
        <taxon>Alphaproteobacteria</taxon>
        <taxon>Sphingomonadales</taxon>
        <taxon>Sphingomonadaceae</taxon>
        <taxon>Novosphingobium</taxon>
    </lineage>
</organism>
<dbReference type="PATRIC" id="fig|1114963.3.peg.3422"/>
<accession>A0A0J7XPK6</accession>
<comment type="caution">
    <text evidence="2">The sequence shown here is derived from an EMBL/GenBank/DDBJ whole genome shotgun (WGS) entry which is preliminary data.</text>
</comment>
<proteinExistence type="predicted"/>
<reference evidence="2 3" key="1">
    <citation type="journal article" date="2015" name="G3 (Bethesda)">
        <title>Insights into Ongoing Evolution of the Hexachlorocyclohexane Catabolic Pathway from Comparative Genomics of Ten Sphingomonadaceae Strains.</title>
        <authorList>
            <person name="Pearce S.L."/>
            <person name="Oakeshott J.G."/>
            <person name="Pandey G."/>
        </authorList>
    </citation>
    <scope>NUCLEOTIDE SEQUENCE [LARGE SCALE GENOMIC DNA]</scope>
    <source>
        <strain evidence="2 3">LL02</strain>
    </source>
</reference>
<gene>
    <name evidence="2" type="ORF">V474_22910</name>
</gene>
<dbReference type="AlphaFoldDB" id="A0A0J7XPK6"/>
<feature type="transmembrane region" description="Helical" evidence="1">
    <location>
        <begin position="138"/>
        <end position="156"/>
    </location>
</feature>
<protein>
    <submittedName>
        <fullName evidence="2">Uncharacterized protein</fullName>
    </submittedName>
</protein>
<sequence length="186" mass="18990">MMLTVALVGVAGGAGGAVLLRRAWAERTRERAALVGAGWIVLLATLLLSAWTAGAVKGGAVAIAGIALGTLGIVAQGRVVRTARATRDMLAPEPLEGPSRAWRGVLKFLLAGPLGMAAAMGIAFCYATWAPGDPRTRIIVGGLLMPLGWALAMTWTLADQRLLRAVAVLVGTTVAGFALAAVRGLA</sequence>
<dbReference type="Proteomes" id="UP000052268">
    <property type="component" value="Unassembled WGS sequence"/>
</dbReference>
<evidence type="ECO:0000313" key="3">
    <source>
        <dbReference type="Proteomes" id="UP000052268"/>
    </source>
</evidence>
<evidence type="ECO:0000313" key="2">
    <source>
        <dbReference type="EMBL" id="KMS53539.1"/>
    </source>
</evidence>
<keyword evidence="3" id="KW-1185">Reference proteome</keyword>
<keyword evidence="1" id="KW-0812">Transmembrane</keyword>